<accession>A0ABV7X627</accession>
<evidence type="ECO:0000313" key="2">
    <source>
        <dbReference type="Proteomes" id="UP001595615"/>
    </source>
</evidence>
<name>A0ABV7X627_9SPHN</name>
<organism evidence="1 2">
    <name type="scientific">Sphingoaurantiacus capsulatus</name>
    <dbReference type="NCBI Taxonomy" id="1771310"/>
    <lineage>
        <taxon>Bacteria</taxon>
        <taxon>Pseudomonadati</taxon>
        <taxon>Pseudomonadota</taxon>
        <taxon>Alphaproteobacteria</taxon>
        <taxon>Sphingomonadales</taxon>
        <taxon>Sphingosinicellaceae</taxon>
        <taxon>Sphingoaurantiacus</taxon>
    </lineage>
</organism>
<keyword evidence="2" id="KW-1185">Reference proteome</keyword>
<comment type="caution">
    <text evidence="1">The sequence shown here is derived from an EMBL/GenBank/DDBJ whole genome shotgun (WGS) entry which is preliminary data.</text>
</comment>
<dbReference type="EMBL" id="JBHRXV010000003">
    <property type="protein sequence ID" value="MFC3711585.1"/>
    <property type="molecule type" value="Genomic_DNA"/>
</dbReference>
<protein>
    <submittedName>
        <fullName evidence="1">Uncharacterized protein</fullName>
    </submittedName>
</protein>
<reference evidence="2" key="1">
    <citation type="journal article" date="2019" name="Int. J. Syst. Evol. Microbiol.">
        <title>The Global Catalogue of Microorganisms (GCM) 10K type strain sequencing project: providing services to taxonomists for standard genome sequencing and annotation.</title>
        <authorList>
            <consortium name="The Broad Institute Genomics Platform"/>
            <consortium name="The Broad Institute Genome Sequencing Center for Infectious Disease"/>
            <person name="Wu L."/>
            <person name="Ma J."/>
        </authorList>
    </citation>
    <scope>NUCLEOTIDE SEQUENCE [LARGE SCALE GENOMIC DNA]</scope>
    <source>
        <strain evidence="2">KCTC 42644</strain>
    </source>
</reference>
<sequence length="129" mass="13556">MLAVPAAAIGLGPLTKSGITDSDSKGFYLTLINPYDHAERFALHSIDWESEATAGRVRIVPGQAQLAGGGQRQLLVIVKDLAPGETYRFRVCGELAAPPQGVTVNARVCSKLVARRLSDPAAAIASLSD</sequence>
<gene>
    <name evidence="1" type="ORF">ACFOMD_03320</name>
</gene>
<evidence type="ECO:0000313" key="1">
    <source>
        <dbReference type="EMBL" id="MFC3711585.1"/>
    </source>
</evidence>
<dbReference type="RefSeq" id="WP_380856822.1">
    <property type="nucleotide sequence ID" value="NZ_JBHRXV010000003.1"/>
</dbReference>
<dbReference type="Proteomes" id="UP001595615">
    <property type="component" value="Unassembled WGS sequence"/>
</dbReference>
<proteinExistence type="predicted"/>